<name>A0A328E3S0_9ASTE</name>
<sequence>MGEILSVLISFLIPLDRVISKGRKELYHSGHYRSTFFSVKLAHVPAHTQPRLRRIQLPEDIYWYGFLFNSFAYTSASSSLRRNTLRNYRRAPFIYPMEVHGENDYAMEFHSQPATPTKYQEVPNEGSSSYVERHWVPQCPDNYIPKVGMVFKDLDDAIRFYRAYAAEAGFDVRKTTTTKKEGSVVWQYVVCSREGKKHVPTISHNDASHDIGQAALSKPGRRRRISKRIGLRMLPSIRSAMHIFVIFKNLKIEKIPDFYVTNRWCKFHLLKPMFDVGGPEMDKVSFTDQNKTLVSRLMSDIHFCIALVEHTPDLLLAFSNTINQHKEALIDKLQDGKLSSDTSSVFENFCGTSAPSEVRVLPPPQVSTKGSGKRIKGGKEVSIEESKKTKRLCRTCKEYGFHDVL</sequence>
<evidence type="ECO:0000313" key="2">
    <source>
        <dbReference type="Proteomes" id="UP000249390"/>
    </source>
</evidence>
<proteinExistence type="predicted"/>
<dbReference type="PANTHER" id="PTHR47718:SF12">
    <property type="entry name" value="PROTEIN FAR1-RELATED SEQUENCE"/>
    <property type="match status" value="1"/>
</dbReference>
<dbReference type="PANTHER" id="PTHR47718">
    <property type="entry name" value="OS01G0519700 PROTEIN"/>
    <property type="match status" value="1"/>
</dbReference>
<evidence type="ECO:0008006" key="3">
    <source>
        <dbReference type="Google" id="ProtNLM"/>
    </source>
</evidence>
<accession>A0A328E3S0</accession>
<dbReference type="EMBL" id="NQVE01000030">
    <property type="protein sequence ID" value="RAL52597.1"/>
    <property type="molecule type" value="Genomic_DNA"/>
</dbReference>
<keyword evidence="2" id="KW-1185">Reference proteome</keyword>
<protein>
    <recommendedName>
        <fullName evidence="3">FAR1 domain-containing protein</fullName>
    </recommendedName>
</protein>
<reference evidence="1 2" key="1">
    <citation type="submission" date="2018-06" db="EMBL/GenBank/DDBJ databases">
        <title>The Genome of Cuscuta australis (Dodder) Provides Insight into the Evolution of Plant Parasitism.</title>
        <authorList>
            <person name="Liu H."/>
        </authorList>
    </citation>
    <scope>NUCLEOTIDE SEQUENCE [LARGE SCALE GENOMIC DNA]</scope>
    <source>
        <strain evidence="2">cv. Yunnan</strain>
        <tissue evidence="1">Vines</tissue>
    </source>
</reference>
<comment type="caution">
    <text evidence="1">The sequence shown here is derived from an EMBL/GenBank/DDBJ whole genome shotgun (WGS) entry which is preliminary data.</text>
</comment>
<gene>
    <name evidence="1" type="ORF">DM860_007365</name>
</gene>
<evidence type="ECO:0000313" key="1">
    <source>
        <dbReference type="EMBL" id="RAL52597.1"/>
    </source>
</evidence>
<dbReference type="Proteomes" id="UP000249390">
    <property type="component" value="Unassembled WGS sequence"/>
</dbReference>
<organism evidence="1 2">
    <name type="scientific">Cuscuta australis</name>
    <dbReference type="NCBI Taxonomy" id="267555"/>
    <lineage>
        <taxon>Eukaryota</taxon>
        <taxon>Viridiplantae</taxon>
        <taxon>Streptophyta</taxon>
        <taxon>Embryophyta</taxon>
        <taxon>Tracheophyta</taxon>
        <taxon>Spermatophyta</taxon>
        <taxon>Magnoliopsida</taxon>
        <taxon>eudicotyledons</taxon>
        <taxon>Gunneridae</taxon>
        <taxon>Pentapetalae</taxon>
        <taxon>asterids</taxon>
        <taxon>lamiids</taxon>
        <taxon>Solanales</taxon>
        <taxon>Convolvulaceae</taxon>
        <taxon>Cuscuteae</taxon>
        <taxon>Cuscuta</taxon>
        <taxon>Cuscuta subgen. Grammica</taxon>
        <taxon>Cuscuta sect. Cleistogrammica</taxon>
    </lineage>
</organism>
<dbReference type="AlphaFoldDB" id="A0A328E3S0"/>